<feature type="chain" id="PRO_5016880223" evidence="2">
    <location>
        <begin position="24"/>
        <end position="345"/>
    </location>
</feature>
<reference evidence="4" key="1">
    <citation type="submission" date="2018-07" db="EMBL/GenBank/DDBJ databases">
        <title>Genome sequencing of Paracoccus sp. SC2-6.</title>
        <authorList>
            <person name="Heo J."/>
            <person name="Kim S.-J."/>
            <person name="Kwon S.-W."/>
        </authorList>
    </citation>
    <scope>NUCLEOTIDE SEQUENCE [LARGE SCALE GENOMIC DNA]</scope>
    <source>
        <strain evidence="4">SC2-6</strain>
    </source>
</reference>
<dbReference type="Proteomes" id="UP000252023">
    <property type="component" value="Chromosome"/>
</dbReference>
<dbReference type="CDD" id="cd13589">
    <property type="entry name" value="PBP2_polyamine_RpCGA009"/>
    <property type="match status" value="1"/>
</dbReference>
<dbReference type="KEGG" id="pars:DRW48_13240"/>
<feature type="signal peptide" evidence="2">
    <location>
        <begin position="1"/>
        <end position="23"/>
    </location>
</feature>
<evidence type="ECO:0000313" key="3">
    <source>
        <dbReference type="EMBL" id="AXC50514.1"/>
    </source>
</evidence>
<dbReference type="PANTHER" id="PTHR30222">
    <property type="entry name" value="SPERMIDINE/PUTRESCINE-BINDING PERIPLASMIC PROTEIN"/>
    <property type="match status" value="1"/>
</dbReference>
<dbReference type="PANTHER" id="PTHR30222:SF2">
    <property type="entry name" value="ABC TRANSPORTER SUBSTRATE-BINDING PROTEIN"/>
    <property type="match status" value="1"/>
</dbReference>
<sequence>MKNLLRTIAATAVLAAMPLAASAEEMVFASWGGAYQDAIRKAWIEPFTAATGVEVIEDTEPEVARIRGMVDTGNVEWDVVTGGNATLSDGMAHGLFEKITPEMVNQEGVIREARSDYGVPSEIFSTVIGYSTEAFPNGGPKTFADFWDVEKFPGKRAMPDKPSTVLEAALLADGVAPADVYKTLDTEEGMKRALDKISALKPSISIWWNSGAQPVQAIGSGEVVMALGWNGRFQAGVDEGLPLAMSWDQSIAQVGYFMIVKGAPNKDAAVKFLNFIIDAKNQAEFSKYVAYGPVTEAALPLIDDERKARLPSTTERLANTLFLDIPWWGKNAVSAGEAYTMMMQQ</sequence>
<dbReference type="AlphaFoldDB" id="A0A344PMA9"/>
<protein>
    <submittedName>
        <fullName evidence="3">ABC transporter substrate-binding protein</fullName>
    </submittedName>
</protein>
<dbReference type="OrthoDB" id="7811527at2"/>
<keyword evidence="1 2" id="KW-0732">Signal</keyword>
<organism evidence="3 4">
    <name type="scientific">Paracoccus suum</name>
    <dbReference type="NCBI Taxonomy" id="2259340"/>
    <lineage>
        <taxon>Bacteria</taxon>
        <taxon>Pseudomonadati</taxon>
        <taxon>Pseudomonadota</taxon>
        <taxon>Alphaproteobacteria</taxon>
        <taxon>Rhodobacterales</taxon>
        <taxon>Paracoccaceae</taxon>
        <taxon>Paracoccus</taxon>
    </lineage>
</organism>
<dbReference type="SUPFAM" id="SSF53850">
    <property type="entry name" value="Periplasmic binding protein-like II"/>
    <property type="match status" value="1"/>
</dbReference>
<gene>
    <name evidence="3" type="ORF">DRW48_13240</name>
</gene>
<keyword evidence="4" id="KW-1185">Reference proteome</keyword>
<evidence type="ECO:0000256" key="1">
    <source>
        <dbReference type="ARBA" id="ARBA00022729"/>
    </source>
</evidence>
<proteinExistence type="predicted"/>
<dbReference type="EMBL" id="CP030918">
    <property type="protein sequence ID" value="AXC50514.1"/>
    <property type="molecule type" value="Genomic_DNA"/>
</dbReference>
<name>A0A344PMA9_9RHOB</name>
<dbReference type="RefSeq" id="WP_114076831.1">
    <property type="nucleotide sequence ID" value="NZ_CP030918.1"/>
</dbReference>
<evidence type="ECO:0000313" key="4">
    <source>
        <dbReference type="Proteomes" id="UP000252023"/>
    </source>
</evidence>
<accession>A0A344PMA9</accession>
<dbReference type="InterPro" id="IPR006059">
    <property type="entry name" value="SBP"/>
</dbReference>
<evidence type="ECO:0000256" key="2">
    <source>
        <dbReference type="SAM" id="SignalP"/>
    </source>
</evidence>
<dbReference type="Gene3D" id="3.40.190.10">
    <property type="entry name" value="Periplasmic binding protein-like II"/>
    <property type="match status" value="2"/>
</dbReference>
<dbReference type="Pfam" id="PF13416">
    <property type="entry name" value="SBP_bac_8"/>
    <property type="match status" value="1"/>
</dbReference>